<organism evidence="3 4">
    <name type="scientific">Qipengyuania profundimaris</name>
    <dbReference type="NCBI Taxonomy" id="3067652"/>
    <lineage>
        <taxon>Bacteria</taxon>
        <taxon>Pseudomonadati</taxon>
        <taxon>Pseudomonadota</taxon>
        <taxon>Alphaproteobacteria</taxon>
        <taxon>Sphingomonadales</taxon>
        <taxon>Erythrobacteraceae</taxon>
        <taxon>Qipengyuania</taxon>
    </lineage>
</organism>
<feature type="compositionally biased region" description="Polar residues" evidence="1">
    <location>
        <begin position="1"/>
        <end position="14"/>
    </location>
</feature>
<dbReference type="Proteomes" id="UP001240639">
    <property type="component" value="Unassembled WGS sequence"/>
</dbReference>
<dbReference type="EMBL" id="JAVAIM010000001">
    <property type="protein sequence ID" value="MDP4575162.1"/>
    <property type="molecule type" value="Genomic_DNA"/>
</dbReference>
<reference evidence="3 4" key="1">
    <citation type="submission" date="2023-08" db="EMBL/GenBank/DDBJ databases">
        <title>genomic of G39.</title>
        <authorList>
            <person name="Wang Y."/>
        </authorList>
    </citation>
    <scope>NUCLEOTIDE SEQUENCE [LARGE SCALE GENOMIC DNA]</scope>
    <source>
        <strain evidence="3 4">G39</strain>
    </source>
</reference>
<feature type="transmembrane region" description="Helical" evidence="2">
    <location>
        <begin position="62"/>
        <end position="80"/>
    </location>
</feature>
<feature type="compositionally biased region" description="Basic and acidic residues" evidence="1">
    <location>
        <begin position="18"/>
        <end position="27"/>
    </location>
</feature>
<comment type="caution">
    <text evidence="3">The sequence shown here is derived from an EMBL/GenBank/DDBJ whole genome shotgun (WGS) entry which is preliminary data.</text>
</comment>
<evidence type="ECO:0000313" key="3">
    <source>
        <dbReference type="EMBL" id="MDP4575162.1"/>
    </source>
</evidence>
<accession>A0ABT9HQL0</accession>
<evidence type="ECO:0000256" key="2">
    <source>
        <dbReference type="SAM" id="Phobius"/>
    </source>
</evidence>
<feature type="region of interest" description="Disordered" evidence="1">
    <location>
        <begin position="1"/>
        <end position="27"/>
    </location>
</feature>
<evidence type="ECO:0008006" key="5">
    <source>
        <dbReference type="Google" id="ProtNLM"/>
    </source>
</evidence>
<keyword evidence="2" id="KW-1133">Transmembrane helix</keyword>
<gene>
    <name evidence="3" type="ORF">Q9K02_08450</name>
</gene>
<evidence type="ECO:0000313" key="4">
    <source>
        <dbReference type="Proteomes" id="UP001240639"/>
    </source>
</evidence>
<evidence type="ECO:0000256" key="1">
    <source>
        <dbReference type="SAM" id="MobiDB-lite"/>
    </source>
</evidence>
<protein>
    <recommendedName>
        <fullName evidence="5">DUF3618 domain-containing protein</fullName>
    </recommendedName>
</protein>
<proteinExistence type="predicted"/>
<sequence length="177" mass="18779">MAETAETNNVTPISADSKLTDEQKREQLRAKIEAGEKRNAERSFADQAKDVADSAVEFTKKHPFAVVGGAIAIGLAIGAMTRPGRRLGRRGGALATLALDSVLAYGARAIDGAANAAEYAGDRFEDFGDSAATTARGLRRDAAYRMDVASDALRANSRKAKRAGSRGARSLKTRFGY</sequence>
<keyword evidence="4" id="KW-1185">Reference proteome</keyword>
<keyword evidence="2" id="KW-0472">Membrane</keyword>
<dbReference type="RefSeq" id="WP_305932492.1">
    <property type="nucleotide sequence ID" value="NZ_JAVAIM010000001.1"/>
</dbReference>
<name>A0ABT9HQL0_9SPHN</name>
<keyword evidence="2" id="KW-0812">Transmembrane</keyword>